<gene>
    <name evidence="1" type="ORF">CLV43_120106</name>
</gene>
<reference evidence="1 2" key="1">
    <citation type="submission" date="2018-03" db="EMBL/GenBank/DDBJ databases">
        <title>Genomic Encyclopedia of Archaeal and Bacterial Type Strains, Phase II (KMG-II): from individual species to whole genera.</title>
        <authorList>
            <person name="Goeker M."/>
        </authorList>
    </citation>
    <scope>NUCLEOTIDE SEQUENCE [LARGE SCALE GENOMIC DNA]</scope>
    <source>
        <strain evidence="1 2">DSM 44720</strain>
    </source>
</reference>
<sequence>MVTTVSLHAFVDESRRNDRYLLVVAIIDPGDLTRLRKLLRTLLLPGQKEVHFKKEEPGHRKVILSRLGRCGPVVHVYQRGCADGEERARQECLIAMVLDLVAVGVVRLVLDSREVRDHHDKRTVKAVLGKRSAESQFIYEHMLSTQEPLLWIADVVGWCYGAGGDWKRRVLPLVGREVDLDTWSG</sequence>
<evidence type="ECO:0000313" key="2">
    <source>
        <dbReference type="Proteomes" id="UP000239494"/>
    </source>
</evidence>
<proteinExistence type="predicted"/>
<evidence type="ECO:0000313" key="1">
    <source>
        <dbReference type="EMBL" id="PRY32687.1"/>
    </source>
</evidence>
<protein>
    <recommendedName>
        <fullName evidence="3">DUF3800 domain-containing protein</fullName>
    </recommendedName>
</protein>
<name>A0A2T0SH12_9PSEU</name>
<evidence type="ECO:0008006" key="3">
    <source>
        <dbReference type="Google" id="ProtNLM"/>
    </source>
</evidence>
<dbReference type="Proteomes" id="UP000239494">
    <property type="component" value="Unassembled WGS sequence"/>
</dbReference>
<accession>A0A2T0SH12</accession>
<keyword evidence="2" id="KW-1185">Reference proteome</keyword>
<organism evidence="1 2">
    <name type="scientific">Umezawaea tangerina</name>
    <dbReference type="NCBI Taxonomy" id="84725"/>
    <lineage>
        <taxon>Bacteria</taxon>
        <taxon>Bacillati</taxon>
        <taxon>Actinomycetota</taxon>
        <taxon>Actinomycetes</taxon>
        <taxon>Pseudonocardiales</taxon>
        <taxon>Pseudonocardiaceae</taxon>
        <taxon>Umezawaea</taxon>
    </lineage>
</organism>
<dbReference type="AlphaFoldDB" id="A0A2T0SH12"/>
<comment type="caution">
    <text evidence="1">The sequence shown here is derived from an EMBL/GenBank/DDBJ whole genome shotgun (WGS) entry which is preliminary data.</text>
</comment>
<dbReference type="EMBL" id="PVTF01000020">
    <property type="protein sequence ID" value="PRY32687.1"/>
    <property type="molecule type" value="Genomic_DNA"/>
</dbReference>